<accession>A0AAD5RFD1</accession>
<keyword evidence="2" id="KW-0547">Nucleotide-binding</keyword>
<feature type="domain" description="Helicase ATP-binding" evidence="12">
    <location>
        <begin position="261"/>
        <end position="355"/>
    </location>
</feature>
<keyword evidence="4 14" id="KW-0347">Helicase</keyword>
<evidence type="ECO:0000256" key="7">
    <source>
        <dbReference type="ARBA" id="ARBA00023254"/>
    </source>
</evidence>
<evidence type="ECO:0000256" key="10">
    <source>
        <dbReference type="ARBA" id="ARBA00048988"/>
    </source>
</evidence>
<dbReference type="SMART" id="SM00490">
    <property type="entry name" value="HELICc"/>
    <property type="match status" value="1"/>
</dbReference>
<dbReference type="Gene3D" id="3.40.50.300">
    <property type="entry name" value="P-loop containing nucleotide triphosphate hydrolases"/>
    <property type="match status" value="3"/>
</dbReference>
<evidence type="ECO:0000256" key="2">
    <source>
        <dbReference type="ARBA" id="ARBA00022741"/>
    </source>
</evidence>
<dbReference type="Pfam" id="PF23445">
    <property type="entry name" value="WHD_SNRNP200"/>
    <property type="match status" value="1"/>
</dbReference>
<dbReference type="PROSITE" id="PS51194">
    <property type="entry name" value="HELICASE_CTER"/>
    <property type="match status" value="1"/>
</dbReference>
<feature type="compositionally biased region" description="Basic and acidic residues" evidence="11">
    <location>
        <begin position="1074"/>
        <end position="1086"/>
    </location>
</feature>
<comment type="catalytic activity">
    <reaction evidence="8">
        <text>Couples ATP hydrolysis with the unwinding of duplex DNA by translocating in the 3'-5' direction.</text>
        <dbReference type="EC" id="5.6.2.4"/>
    </reaction>
</comment>
<dbReference type="PANTHER" id="PTHR47835:SF3">
    <property type="entry name" value="HELICASE FOR MEIOSIS 1"/>
    <property type="match status" value="1"/>
</dbReference>
<feature type="region of interest" description="Disordered" evidence="11">
    <location>
        <begin position="1225"/>
        <end position="1307"/>
    </location>
</feature>
<dbReference type="CDD" id="cd18795">
    <property type="entry name" value="SF2_C_Ski2"/>
    <property type="match status" value="1"/>
</dbReference>
<comment type="caution">
    <text evidence="14">The sequence shown here is derived from an EMBL/GenBank/DDBJ whole genome shotgun (WGS) entry which is preliminary data.</text>
</comment>
<feature type="region of interest" description="Disordered" evidence="11">
    <location>
        <begin position="1161"/>
        <end position="1192"/>
    </location>
</feature>
<evidence type="ECO:0000313" key="15">
    <source>
        <dbReference type="Proteomes" id="UP001201980"/>
    </source>
</evidence>
<evidence type="ECO:0000256" key="3">
    <source>
        <dbReference type="ARBA" id="ARBA00022801"/>
    </source>
</evidence>
<dbReference type="GO" id="GO:0051321">
    <property type="term" value="P:meiotic cell cycle"/>
    <property type="evidence" value="ECO:0007669"/>
    <property type="project" value="UniProtKB-KW"/>
</dbReference>
<dbReference type="SUPFAM" id="SSF158702">
    <property type="entry name" value="Sec63 N-terminal domain-like"/>
    <property type="match status" value="1"/>
</dbReference>
<evidence type="ECO:0000259" key="12">
    <source>
        <dbReference type="PROSITE" id="PS51192"/>
    </source>
</evidence>
<evidence type="ECO:0000256" key="11">
    <source>
        <dbReference type="SAM" id="MobiDB-lite"/>
    </source>
</evidence>
<dbReference type="PROSITE" id="PS51192">
    <property type="entry name" value="HELICASE_ATP_BIND_1"/>
    <property type="match status" value="1"/>
</dbReference>
<comment type="similarity">
    <text evidence="1">Belongs to the helicase family. SKI2 subfamily.</text>
</comment>
<dbReference type="Pfam" id="PF00271">
    <property type="entry name" value="Helicase_C"/>
    <property type="match status" value="1"/>
</dbReference>
<dbReference type="InterPro" id="IPR001650">
    <property type="entry name" value="Helicase_C-like"/>
</dbReference>
<dbReference type="GO" id="GO:0005524">
    <property type="term" value="F:ATP binding"/>
    <property type="evidence" value="ECO:0007669"/>
    <property type="project" value="UniProtKB-KW"/>
</dbReference>
<feature type="domain" description="Helicase C-terminal" evidence="13">
    <location>
        <begin position="396"/>
        <end position="585"/>
    </location>
</feature>
<dbReference type="InterPro" id="IPR057842">
    <property type="entry name" value="WH_MER3"/>
</dbReference>
<evidence type="ECO:0000256" key="8">
    <source>
        <dbReference type="ARBA" id="ARBA00034617"/>
    </source>
</evidence>
<gene>
    <name evidence="14" type="ORF">MKZ38_010664</name>
</gene>
<dbReference type="GO" id="GO:0003676">
    <property type="term" value="F:nucleic acid binding"/>
    <property type="evidence" value="ECO:0007669"/>
    <property type="project" value="InterPro"/>
</dbReference>
<comment type="catalytic activity">
    <reaction evidence="10">
        <text>ATP + H2O = ADP + phosphate + H(+)</text>
        <dbReference type="Rhea" id="RHEA:13065"/>
        <dbReference type="ChEBI" id="CHEBI:15377"/>
        <dbReference type="ChEBI" id="CHEBI:15378"/>
        <dbReference type="ChEBI" id="CHEBI:30616"/>
        <dbReference type="ChEBI" id="CHEBI:43474"/>
        <dbReference type="ChEBI" id="CHEBI:456216"/>
        <dbReference type="EC" id="5.6.2.4"/>
    </reaction>
</comment>
<proteinExistence type="inferred from homology"/>
<dbReference type="SMART" id="SM00973">
    <property type="entry name" value="Sec63"/>
    <property type="match status" value="1"/>
</dbReference>
<evidence type="ECO:0000256" key="5">
    <source>
        <dbReference type="ARBA" id="ARBA00022840"/>
    </source>
</evidence>
<dbReference type="PANTHER" id="PTHR47835">
    <property type="entry name" value="HFM1, ATP DEPENDENT DNA HELICASE HOMOLOG"/>
    <property type="match status" value="1"/>
</dbReference>
<dbReference type="SUPFAM" id="SSF52540">
    <property type="entry name" value="P-loop containing nucleoside triphosphate hydrolases"/>
    <property type="match status" value="2"/>
</dbReference>
<feature type="compositionally biased region" description="Polar residues" evidence="11">
    <location>
        <begin position="1171"/>
        <end position="1180"/>
    </location>
</feature>
<dbReference type="Pfam" id="PF00270">
    <property type="entry name" value="DEAD"/>
    <property type="match status" value="2"/>
</dbReference>
<keyword evidence="5" id="KW-0067">ATP-binding</keyword>
<dbReference type="FunFam" id="1.10.10.10:FF:000012">
    <property type="entry name" value="U5 small nuclear ribonucleoprotein helicase"/>
    <property type="match status" value="1"/>
</dbReference>
<evidence type="ECO:0000256" key="6">
    <source>
        <dbReference type="ARBA" id="ARBA00023235"/>
    </source>
</evidence>
<sequence>MGEIRLSESLHDFDRRLLSWQPSNAQPSRFFSQEDVQAPYTTEPLDRPLEPTTSCFVRSSSPAPTPHPTLAGLHHLVPKHDYQPPSSGLDFGTRRARSGRISIPHSHSPFPLSPKTRLQDPFETPPLPMRQTSNAFYVDGSPTPDCHQRRQAPGDSQVASYKPKARLSSGYQQIQLDHAPPIANGIHLISPRLALPDKVKELFPYEVFNAVQSKCFATCYGSSENLVVSAPTGSGKTTILELAICKLIADKGHQSFKIVTDMSRVRNATIIVTTPEKWDSLTRKWEDHHRLLQLVRLFLIDEVHILRDSRGATLEAIVSRMKTIGVDVRFIALSATIPNSEDIASWLGRDHKNQQVSAWRETFGEEMRPVKLDKVVYGTDASITNPFAFDKVLNSKLRQVVQKYAEGKPIMVFCFTRKSCEATALVLANMWMSLRMEDKIWPTPTKKIHVEDSKLAEITRAGVAFHHAGLGHHDRQAAENGFLSGQISAICCTSTLAVGVNLPCHTVILKGTVGFSDGKTAQEYSDIEVMQMLGRAGRPQFDTSARGIVLTTRNNEQRYQRMLSGQEVLESTLHRSLICHLNSEIVLRTINDVASAKVWLKGTFLYVRLQQNPSYYRISPSADVRTVDAKIEELCEREIYKLQEAGLVSKGVSFHSTEYGRAMAKFMVEFETMKSLLEIPRAVNIELLLKSLCRGTEFYELRYRKAERSALKTLNKAGTVLFPVKDNLVEPWTKAFLLAQVALGGVEPPNDQDYVASKKQMLAETNIVFERLRRLLRCFIDCKASDLDAIGIRSAMELFRSLMSKCWDGRPTEILQVPNIGPVASRKLASHGIGSIRQLAIRSPSDIERILSRNPPMGTKLLSSLKKFPVLTLHGVVADRKSPSRAAGLSPSVTIQVMIGYSNKQGQPSWPWGKVPSLTFVAETTDGTLRFFWRDSIRRVDGLSGLEFTFPVMVEKFGDEILLSLACEEVAGTEVSQRLEHGVPEHQFQPKKDIIPRTETQIDMGRPLQDEFSDPDLSDQDFLGLLDCESWPAVASSRTPTHSQVSGSEFTPIDELAHGNCNKERKRATSRGHGSADLEKPLEEPRRLKRNARLQTRKRQSGLKFSPLEFDGVDYVDLSTMNDTEQCVERQTKHRNDGGRSIVNAKTNRLFPNYDACHEIPGLAGDGPSQRPLSTASSHYGSDIFSDEDLPDLDELVRRSQVKQLGKKTSNNPQDEEMIVSFAEWSDGERGAASESGKGRPLAAHEQSTTKPARGNDERVPRELDGVENDTKWTNEPYISAEEENPRTLPEGGNTIYGDEPESFQEDPSWLHEIDPWVVSLVKGSVEFLE</sequence>
<dbReference type="InterPro" id="IPR014001">
    <property type="entry name" value="Helicase_ATP-bd"/>
</dbReference>
<protein>
    <recommendedName>
        <fullName evidence="9">DNA 3'-5' helicase</fullName>
        <ecNumber evidence="9">5.6.2.4</ecNumber>
    </recommendedName>
</protein>
<evidence type="ECO:0000256" key="4">
    <source>
        <dbReference type="ARBA" id="ARBA00022806"/>
    </source>
</evidence>
<dbReference type="GO" id="GO:0016787">
    <property type="term" value="F:hydrolase activity"/>
    <property type="evidence" value="ECO:0007669"/>
    <property type="project" value="UniProtKB-KW"/>
</dbReference>
<dbReference type="Proteomes" id="UP001201980">
    <property type="component" value="Unassembled WGS sequence"/>
</dbReference>
<reference evidence="14" key="1">
    <citation type="submission" date="2022-07" db="EMBL/GenBank/DDBJ databases">
        <title>Draft genome sequence of Zalerion maritima ATCC 34329, a (micro)plastics degrading marine fungus.</title>
        <authorList>
            <person name="Paco A."/>
            <person name="Goncalves M.F.M."/>
            <person name="Rocha-Santos T.A.P."/>
            <person name="Alves A."/>
        </authorList>
    </citation>
    <scope>NUCLEOTIDE SEQUENCE</scope>
    <source>
        <strain evidence="14">ATCC 34329</strain>
    </source>
</reference>
<feature type="compositionally biased region" description="Basic residues" evidence="11">
    <location>
        <begin position="1087"/>
        <end position="1100"/>
    </location>
</feature>
<evidence type="ECO:0000259" key="13">
    <source>
        <dbReference type="PROSITE" id="PS51194"/>
    </source>
</evidence>
<dbReference type="EC" id="5.6.2.4" evidence="9"/>
<dbReference type="InterPro" id="IPR027417">
    <property type="entry name" value="P-loop_NTPase"/>
</dbReference>
<dbReference type="Gene3D" id="1.10.3380.10">
    <property type="entry name" value="Sec63 N-terminal domain-like domain"/>
    <property type="match status" value="1"/>
</dbReference>
<keyword evidence="3" id="KW-0378">Hydrolase</keyword>
<keyword evidence="15" id="KW-1185">Reference proteome</keyword>
<dbReference type="InterPro" id="IPR011545">
    <property type="entry name" value="DEAD/DEAH_box_helicase_dom"/>
</dbReference>
<keyword evidence="6" id="KW-0413">Isomerase</keyword>
<evidence type="ECO:0000313" key="14">
    <source>
        <dbReference type="EMBL" id="KAJ2891844.1"/>
    </source>
</evidence>
<evidence type="ECO:0000256" key="9">
    <source>
        <dbReference type="ARBA" id="ARBA00034808"/>
    </source>
</evidence>
<dbReference type="GO" id="GO:0043138">
    <property type="term" value="F:3'-5' DNA helicase activity"/>
    <property type="evidence" value="ECO:0007669"/>
    <property type="project" value="UniProtKB-EC"/>
</dbReference>
<organism evidence="14 15">
    <name type="scientific">Zalerion maritima</name>
    <dbReference type="NCBI Taxonomy" id="339359"/>
    <lineage>
        <taxon>Eukaryota</taxon>
        <taxon>Fungi</taxon>
        <taxon>Dikarya</taxon>
        <taxon>Ascomycota</taxon>
        <taxon>Pezizomycotina</taxon>
        <taxon>Sordariomycetes</taxon>
        <taxon>Lulworthiomycetidae</taxon>
        <taxon>Lulworthiales</taxon>
        <taxon>Lulworthiaceae</taxon>
        <taxon>Zalerion</taxon>
    </lineage>
</organism>
<dbReference type="InterPro" id="IPR004179">
    <property type="entry name" value="Sec63-dom"/>
</dbReference>
<feature type="region of interest" description="Disordered" evidence="11">
    <location>
        <begin position="1037"/>
        <end position="1100"/>
    </location>
</feature>
<feature type="compositionally biased region" description="Polar residues" evidence="11">
    <location>
        <begin position="1037"/>
        <end position="1049"/>
    </location>
</feature>
<dbReference type="SMART" id="SM00487">
    <property type="entry name" value="DEXDc"/>
    <property type="match status" value="1"/>
</dbReference>
<dbReference type="Gene3D" id="1.10.10.10">
    <property type="entry name" value="Winged helix-like DNA-binding domain superfamily/Winged helix DNA-binding domain"/>
    <property type="match status" value="1"/>
</dbReference>
<name>A0AAD5RFD1_9PEZI</name>
<keyword evidence="7" id="KW-0469">Meiosis</keyword>
<dbReference type="Pfam" id="PF02889">
    <property type="entry name" value="Sec63"/>
    <property type="match status" value="1"/>
</dbReference>
<dbReference type="InterPro" id="IPR052247">
    <property type="entry name" value="Meiotic_Crossover_Helicase"/>
</dbReference>
<evidence type="ECO:0000256" key="1">
    <source>
        <dbReference type="ARBA" id="ARBA00010140"/>
    </source>
</evidence>
<dbReference type="EMBL" id="JAKWBI020000971">
    <property type="protein sequence ID" value="KAJ2891844.1"/>
    <property type="molecule type" value="Genomic_DNA"/>
</dbReference>
<feature type="compositionally biased region" description="Basic and acidic residues" evidence="11">
    <location>
        <begin position="1254"/>
        <end position="1273"/>
    </location>
</feature>
<dbReference type="InterPro" id="IPR036388">
    <property type="entry name" value="WH-like_DNA-bd_sf"/>
</dbReference>